<keyword evidence="8" id="KW-0472">Membrane</keyword>
<dbReference type="Pfam" id="PF22352">
    <property type="entry name" value="K319L-like_PKD"/>
    <property type="match status" value="1"/>
</dbReference>
<dbReference type="InterPro" id="IPR046450">
    <property type="entry name" value="PA_dom_sf"/>
</dbReference>
<feature type="coiled-coil region" evidence="6">
    <location>
        <begin position="91"/>
        <end position="121"/>
    </location>
</feature>
<evidence type="ECO:0000256" key="5">
    <source>
        <dbReference type="PROSITE-ProRule" id="PRU01240"/>
    </source>
</evidence>
<feature type="domain" description="Peptidase S8/S53" evidence="10">
    <location>
        <begin position="195"/>
        <end position="632"/>
    </location>
</feature>
<dbReference type="InterPro" id="IPR041469">
    <property type="entry name" value="Subtilisin-like_FN3"/>
</dbReference>
<evidence type="ECO:0000256" key="2">
    <source>
        <dbReference type="ARBA" id="ARBA00022801"/>
    </source>
</evidence>
<dbReference type="SUPFAM" id="SSF52743">
    <property type="entry name" value="Subtilisin-like"/>
    <property type="match status" value="1"/>
</dbReference>
<evidence type="ECO:0000313" key="14">
    <source>
        <dbReference type="Proteomes" id="UP000288395"/>
    </source>
</evidence>
<dbReference type="InterPro" id="IPR036852">
    <property type="entry name" value="Peptidase_S8/S53_dom_sf"/>
</dbReference>
<dbReference type="PANTHER" id="PTHR10795">
    <property type="entry name" value="PROPROTEIN CONVERTASE SUBTILISIN/KEXIN"/>
    <property type="match status" value="1"/>
</dbReference>
<dbReference type="Pfam" id="PF17766">
    <property type="entry name" value="fn3_6"/>
    <property type="match status" value="1"/>
</dbReference>
<dbReference type="Pfam" id="PF02225">
    <property type="entry name" value="PA"/>
    <property type="match status" value="1"/>
</dbReference>
<keyword evidence="14" id="KW-1185">Reference proteome</keyword>
<protein>
    <recommendedName>
        <fullName evidence="15">Peptidase S8</fullName>
    </recommendedName>
</protein>
<dbReference type="EMBL" id="PIPJ01000001">
    <property type="protein sequence ID" value="RUO23281.1"/>
    <property type="molecule type" value="Genomic_DNA"/>
</dbReference>
<dbReference type="InterPro" id="IPR003137">
    <property type="entry name" value="PA_domain"/>
</dbReference>
<dbReference type="PIRSF" id="PIRSF037898">
    <property type="entry name" value="Subtilisin_rel_Sputw3181_3341"/>
    <property type="match status" value="1"/>
</dbReference>
<dbReference type="Pfam" id="PF17963">
    <property type="entry name" value="Big_9"/>
    <property type="match status" value="1"/>
</dbReference>
<dbReference type="Gene3D" id="2.60.40.3440">
    <property type="match status" value="1"/>
</dbReference>
<keyword evidence="3 5" id="KW-0720">Serine protease</keyword>
<gene>
    <name evidence="13" type="ORF">CWE08_01110</name>
</gene>
<dbReference type="OrthoDB" id="614750at2"/>
<evidence type="ECO:0000256" key="6">
    <source>
        <dbReference type="SAM" id="Coils"/>
    </source>
</evidence>
<dbReference type="Gene3D" id="2.60.40.10">
    <property type="entry name" value="Immunoglobulins"/>
    <property type="match status" value="1"/>
</dbReference>
<dbReference type="GO" id="GO:0004252">
    <property type="term" value="F:serine-type endopeptidase activity"/>
    <property type="evidence" value="ECO:0007669"/>
    <property type="project" value="UniProtKB-UniRule"/>
</dbReference>
<dbReference type="PROSITE" id="PS00138">
    <property type="entry name" value="SUBTILASE_SER"/>
    <property type="match status" value="1"/>
</dbReference>
<evidence type="ECO:0000259" key="10">
    <source>
        <dbReference type="Pfam" id="PF00082"/>
    </source>
</evidence>
<dbReference type="PROSITE" id="PS00137">
    <property type="entry name" value="SUBTILASE_HIS"/>
    <property type="match status" value="1"/>
</dbReference>
<dbReference type="Pfam" id="PF00082">
    <property type="entry name" value="Peptidase_S8"/>
    <property type="match status" value="1"/>
</dbReference>
<organism evidence="13 14">
    <name type="scientific">Aliidiomarina iranensis</name>
    <dbReference type="NCBI Taxonomy" id="1434071"/>
    <lineage>
        <taxon>Bacteria</taxon>
        <taxon>Pseudomonadati</taxon>
        <taxon>Pseudomonadota</taxon>
        <taxon>Gammaproteobacteria</taxon>
        <taxon>Alteromonadales</taxon>
        <taxon>Idiomarinaceae</taxon>
        <taxon>Aliidiomarina</taxon>
    </lineage>
</organism>
<sequence>MEKTTNSLPKISVVASVVAAALSLGVASAQSGNDARVIVDNFKQHSGFVKPETLNREQQQEYPDYYIVELESQPIAMRFGDAGSVTQGAPANRLNLEASDVQQYANQLQAEQQRVAQQLQNQVSGLNVVRQLSIVSNSLIVEVPKGENVIRQMNRISGVKRVHAHKMYYANMDTSLDLINAPVAWDLIGSRDEAGEGVRIAIIDGGINSGHEMFAANGHTRPEGLPNDDYCSVVDASFCNDKLALARYYTPTFQVHPDEHISPEDFGGHGTHVAGTAAGNHVSISYNGVETAFSGVAPGATLMAYKALFNDPAGQGGGSNIMLVQALEDAVADGADVINNSWGGGPGNPEASPYYAAFQAAEAAGVVMVTAAGNSGPAAGSIGCPSCIEEGLTVASTQHGRVFGNQVEVEGLENAVMAYPGDGDFTITDPISGPMIWAGAVAEDNALACAPFEEGSLEGHIVFTMRGECAFSDKANNLEDAGAIGMVMGNNEPGIIIMTMPEATLPSVTIELAGAEAVTELLQDGSVVEGTISASEAIVNDNLVDVMSGFSSRGPNFDPSFLKPDIAAPGSDILSAIAGENDAYSAAYSGTSMASPHVAGAAALLRQVRPELDAKQVKSVLMTSSNPNVRKEDAETPADAFDIGAGRLDIAAAMNTAIAIDGPSIVGTTCVVECTFERTVTNLLGEAGEWHGEVAFSPESGLYAELNNDSLSLDANGSATFRLTIDARTANEGWQFGHVIWRDASGQYADVRMPVAVSPSSADNRAVLDTFVTSGEAIVGEPMSIRSMVRDAGFEIPMVSLISRAPEGTSIDPESVQTEAEYSTITGSTVAGNNSAVTVAATMSSGSEPSATIEPIAFPYAGQSITELTDDYATVCGADQDCDEVTVGLDIGMFGGFEWDGVQVDYISVSENGFIALGDQSVGGTFTPQELPNGQAPFGKLAPFWADFEVAGPDAAMHYNLIEDANGDLWFAWEWHQVPEFLGALTGTGPYTFSVWIKLGSDEVVFNYVDITGPGFWGTSVGVEDMSSNVGISQFFGSEGTLPQNGDSWITSVDSQTGYVAVDYDVTVDNFGSVSNASVSGLRTDNISYDLADYVSTETEAMFASVTLDTYNGDLNAVTPIFVSPAGEVTVAVVEEPAHGTVSFTGTEFTYVGDGEFTGEDSFSYQLVDSAGNTSETAEVIVNVELEPQPPTVSVSVSSGSDNTGAAGSPFVPGDGVTLTANASDPNGDALTYTWAQTSGTSVDLSGGTSAAASFTAPDETSTLVFEVTVSDGEFEATESVSVNVERSSSKKWYEGNFGAALVLLGLPLVWLRRRALRVKRG</sequence>
<dbReference type="Gene3D" id="3.50.30.30">
    <property type="match status" value="1"/>
</dbReference>
<keyword evidence="9" id="KW-0732">Signal</keyword>
<keyword evidence="6" id="KW-0175">Coiled coil</keyword>
<feature type="domain" description="Subtilisin-like protease fibronectin type-III" evidence="12">
    <location>
        <begin position="663"/>
        <end position="757"/>
    </location>
</feature>
<dbReference type="RefSeq" id="WP_126764824.1">
    <property type="nucleotide sequence ID" value="NZ_PIPJ01000001.1"/>
</dbReference>
<feature type="active site" description="Charge relay system" evidence="4 5">
    <location>
        <position position="204"/>
    </location>
</feature>
<evidence type="ECO:0008006" key="15">
    <source>
        <dbReference type="Google" id="ProtNLM"/>
    </source>
</evidence>
<dbReference type="Gene3D" id="3.40.50.200">
    <property type="entry name" value="Peptidase S8/S53 domain"/>
    <property type="match status" value="1"/>
</dbReference>
<keyword evidence="2 5" id="KW-0378">Hydrolase</keyword>
<feature type="signal peptide" evidence="9">
    <location>
        <begin position="1"/>
        <end position="29"/>
    </location>
</feature>
<dbReference type="Gene3D" id="2.60.40.2310">
    <property type="match status" value="1"/>
</dbReference>
<comment type="similarity">
    <text evidence="5">Belongs to the peptidase S8 family.</text>
</comment>
<keyword evidence="8" id="KW-1133">Transmembrane helix</keyword>
<evidence type="ECO:0000256" key="7">
    <source>
        <dbReference type="SAM" id="MobiDB-lite"/>
    </source>
</evidence>
<feature type="transmembrane region" description="Helical" evidence="8">
    <location>
        <begin position="1293"/>
        <end position="1312"/>
    </location>
</feature>
<feature type="domain" description="PA" evidence="11">
    <location>
        <begin position="443"/>
        <end position="513"/>
    </location>
</feature>
<accession>A0A432W243</accession>
<evidence type="ECO:0000313" key="13">
    <source>
        <dbReference type="EMBL" id="RUO23281.1"/>
    </source>
</evidence>
<dbReference type="Proteomes" id="UP000288395">
    <property type="component" value="Unassembled WGS sequence"/>
</dbReference>
<feature type="chain" id="PRO_5019416375" description="Peptidase S8" evidence="9">
    <location>
        <begin position="30"/>
        <end position="1322"/>
    </location>
</feature>
<feature type="region of interest" description="Disordered" evidence="7">
    <location>
        <begin position="1190"/>
        <end position="1213"/>
    </location>
</feature>
<keyword evidence="8" id="KW-0812">Transmembrane</keyword>
<keyword evidence="1 5" id="KW-0645">Protease</keyword>
<evidence type="ECO:0000256" key="4">
    <source>
        <dbReference type="PIRSR" id="PIRSR615500-1"/>
    </source>
</evidence>
<dbReference type="SUPFAM" id="SSF52025">
    <property type="entry name" value="PA domain"/>
    <property type="match status" value="1"/>
</dbReference>
<dbReference type="GO" id="GO:0006508">
    <property type="term" value="P:proteolysis"/>
    <property type="evidence" value="ECO:0007669"/>
    <property type="project" value="UniProtKB-KW"/>
</dbReference>
<reference evidence="14" key="1">
    <citation type="journal article" date="2018" name="Front. Microbiol.">
        <title>Genome-Based Analysis Reveals the Taxonomy and Diversity of the Family Idiomarinaceae.</title>
        <authorList>
            <person name="Liu Y."/>
            <person name="Lai Q."/>
            <person name="Shao Z."/>
        </authorList>
    </citation>
    <scope>NUCLEOTIDE SEQUENCE [LARGE SCALE GENOMIC DNA]</scope>
    <source>
        <strain evidence="14">GBPy7</strain>
    </source>
</reference>
<feature type="active site" description="Charge relay system" evidence="4 5">
    <location>
        <position position="269"/>
    </location>
</feature>
<evidence type="ECO:0000256" key="8">
    <source>
        <dbReference type="SAM" id="Phobius"/>
    </source>
</evidence>
<dbReference type="InterPro" id="IPR015500">
    <property type="entry name" value="Peptidase_S8_subtilisin-rel"/>
</dbReference>
<dbReference type="InterPro" id="IPR045051">
    <property type="entry name" value="SBT"/>
</dbReference>
<name>A0A432W243_9GAMM</name>
<dbReference type="PRINTS" id="PR00723">
    <property type="entry name" value="SUBTILISIN"/>
</dbReference>
<dbReference type="InterPro" id="IPR022398">
    <property type="entry name" value="Peptidase_S8_His-AS"/>
</dbReference>
<dbReference type="InterPro" id="IPR013783">
    <property type="entry name" value="Ig-like_fold"/>
</dbReference>
<evidence type="ECO:0000256" key="1">
    <source>
        <dbReference type="ARBA" id="ARBA00022670"/>
    </source>
</evidence>
<proteinExistence type="inferred from homology"/>
<evidence type="ECO:0000256" key="3">
    <source>
        <dbReference type="ARBA" id="ARBA00022825"/>
    </source>
</evidence>
<comment type="caution">
    <text evidence="13">The sequence shown here is derived from an EMBL/GenBank/DDBJ whole genome shotgun (WGS) entry which is preliminary data.</text>
</comment>
<evidence type="ECO:0000259" key="11">
    <source>
        <dbReference type="Pfam" id="PF02225"/>
    </source>
</evidence>
<dbReference type="PROSITE" id="PS51892">
    <property type="entry name" value="SUBTILASE"/>
    <property type="match status" value="1"/>
</dbReference>
<evidence type="ECO:0000259" key="12">
    <source>
        <dbReference type="Pfam" id="PF17766"/>
    </source>
</evidence>
<dbReference type="InterPro" id="IPR000209">
    <property type="entry name" value="Peptidase_S8/S53_dom"/>
</dbReference>
<dbReference type="InterPro" id="IPR023828">
    <property type="entry name" value="Peptidase_S8_Ser-AS"/>
</dbReference>
<feature type="active site" description="Charge relay system" evidence="4 5">
    <location>
        <position position="592"/>
    </location>
</feature>
<dbReference type="InterPro" id="IPR017312">
    <property type="entry name" value="Subtilisin_Alteromonadales"/>
</dbReference>
<evidence type="ECO:0000256" key="9">
    <source>
        <dbReference type="SAM" id="SignalP"/>
    </source>
</evidence>